<dbReference type="InterPro" id="IPR002645">
    <property type="entry name" value="STAS_dom"/>
</dbReference>
<proteinExistence type="inferred from homology"/>
<dbReference type="Pfam" id="PF01740">
    <property type="entry name" value="STAS"/>
    <property type="match status" value="1"/>
</dbReference>
<gene>
    <name evidence="4" type="primary">spoIIAA1</name>
    <name evidence="4" type="ordered locus">Curi_c00080</name>
</gene>
<evidence type="ECO:0000313" key="4">
    <source>
        <dbReference type="EMBL" id="AFS77093.1"/>
    </source>
</evidence>
<dbReference type="STRING" id="1128398.Curi_c00080"/>
<evidence type="ECO:0000256" key="2">
    <source>
        <dbReference type="RuleBase" id="RU003749"/>
    </source>
</evidence>
<accession>K0AT96</accession>
<dbReference type="RefSeq" id="WP_014966230.1">
    <property type="nucleotide sequence ID" value="NC_018664.1"/>
</dbReference>
<feature type="domain" description="STAS" evidence="3">
    <location>
        <begin position="17"/>
        <end position="105"/>
    </location>
</feature>
<protein>
    <recommendedName>
        <fullName evidence="2">Anti-sigma factor antagonist</fullName>
    </recommendedName>
</protein>
<dbReference type="AlphaFoldDB" id="K0AT96"/>
<organism evidence="4 5">
    <name type="scientific">Gottschalkia acidurici (strain ATCC 7906 / DSM 604 / BCRC 14475 / CIP 104303 / KCTC 5404 / NCIMB 10678 / 9a)</name>
    <name type="common">Clostridium acidurici</name>
    <dbReference type="NCBI Taxonomy" id="1128398"/>
    <lineage>
        <taxon>Bacteria</taxon>
        <taxon>Bacillati</taxon>
        <taxon>Bacillota</taxon>
        <taxon>Tissierellia</taxon>
        <taxon>Tissierellales</taxon>
        <taxon>Gottschalkiaceae</taxon>
        <taxon>Gottschalkia</taxon>
    </lineage>
</organism>
<evidence type="ECO:0000313" key="5">
    <source>
        <dbReference type="Proteomes" id="UP000006094"/>
    </source>
</evidence>
<dbReference type="GO" id="GO:0043856">
    <property type="term" value="F:anti-sigma factor antagonist activity"/>
    <property type="evidence" value="ECO:0007669"/>
    <property type="project" value="InterPro"/>
</dbReference>
<dbReference type="SUPFAM" id="SSF52091">
    <property type="entry name" value="SpoIIaa-like"/>
    <property type="match status" value="1"/>
</dbReference>
<name>K0AT96_GOTA9</name>
<dbReference type="eggNOG" id="COG1366">
    <property type="taxonomic scope" value="Bacteria"/>
</dbReference>
<sequence>MGLEILKKFDKDDNQWVVSPIGEIDIYTSDEFKNMLLQLVEEEGTDITIVGDSLEYIDSTGLGVLISILKKLKESNNTITITNIKPSIKKLLELTSLDKVFIIKE</sequence>
<keyword evidence="5" id="KW-1185">Reference proteome</keyword>
<dbReference type="OrthoDB" id="9793697at2"/>
<dbReference type="InterPro" id="IPR003658">
    <property type="entry name" value="Anti-sigma_ant"/>
</dbReference>
<dbReference type="Gene3D" id="3.30.750.24">
    <property type="entry name" value="STAS domain"/>
    <property type="match status" value="1"/>
</dbReference>
<dbReference type="KEGG" id="cad:Curi_c00080"/>
<dbReference type="EMBL" id="CP003326">
    <property type="protein sequence ID" value="AFS77093.1"/>
    <property type="molecule type" value="Genomic_DNA"/>
</dbReference>
<dbReference type="InterPro" id="IPR036513">
    <property type="entry name" value="STAS_dom_sf"/>
</dbReference>
<dbReference type="PROSITE" id="PS50801">
    <property type="entry name" value="STAS"/>
    <property type="match status" value="1"/>
</dbReference>
<comment type="similarity">
    <text evidence="1 2">Belongs to the anti-sigma-factor antagonist family.</text>
</comment>
<evidence type="ECO:0000256" key="1">
    <source>
        <dbReference type="ARBA" id="ARBA00009013"/>
    </source>
</evidence>
<dbReference type="Proteomes" id="UP000006094">
    <property type="component" value="Chromosome"/>
</dbReference>
<dbReference type="CDD" id="cd07043">
    <property type="entry name" value="STAS_anti-anti-sigma_factors"/>
    <property type="match status" value="1"/>
</dbReference>
<evidence type="ECO:0000259" key="3">
    <source>
        <dbReference type="PROSITE" id="PS50801"/>
    </source>
</evidence>
<dbReference type="PANTHER" id="PTHR33495">
    <property type="entry name" value="ANTI-SIGMA FACTOR ANTAGONIST TM_1081-RELATED-RELATED"/>
    <property type="match status" value="1"/>
</dbReference>
<dbReference type="HOGENOM" id="CLU_115403_9_4_9"/>
<reference evidence="4 5" key="1">
    <citation type="journal article" date="2012" name="PLoS ONE">
        <title>The purine-utilizing bacterium Clostridium acidurici 9a: a genome-guided metabolic reconsideration.</title>
        <authorList>
            <person name="Hartwich K."/>
            <person name="Poehlein A."/>
            <person name="Daniel R."/>
        </authorList>
    </citation>
    <scope>NUCLEOTIDE SEQUENCE [LARGE SCALE GENOMIC DNA]</scope>
    <source>
        <strain evidence="5">ATCC 7906 / DSM 604 / BCRC 14475 / CIP 104303 / KCTC 5404 / NCIMB 10678 / 9a</strain>
    </source>
</reference>
<dbReference type="NCBIfam" id="TIGR00377">
    <property type="entry name" value="ant_ant_sig"/>
    <property type="match status" value="1"/>
</dbReference>
<dbReference type="PANTHER" id="PTHR33495:SF2">
    <property type="entry name" value="ANTI-SIGMA FACTOR ANTAGONIST TM_1081-RELATED"/>
    <property type="match status" value="1"/>
</dbReference>